<accession>A0A3P7K5A0</accession>
<feature type="compositionally biased region" description="Low complexity" evidence="1">
    <location>
        <begin position="30"/>
        <end position="40"/>
    </location>
</feature>
<feature type="region of interest" description="Disordered" evidence="1">
    <location>
        <begin position="1"/>
        <end position="45"/>
    </location>
</feature>
<protein>
    <submittedName>
        <fullName evidence="2">Uncharacterized protein</fullName>
    </submittedName>
</protein>
<evidence type="ECO:0000313" key="2">
    <source>
        <dbReference type="EMBL" id="VDM83597.1"/>
    </source>
</evidence>
<dbReference type="AlphaFoldDB" id="A0A3P7K5A0"/>
<gene>
    <name evidence="2" type="ORF">SVUK_LOCUS18595</name>
</gene>
<organism evidence="2 3">
    <name type="scientific">Strongylus vulgaris</name>
    <name type="common">Blood worm</name>
    <dbReference type="NCBI Taxonomy" id="40348"/>
    <lineage>
        <taxon>Eukaryota</taxon>
        <taxon>Metazoa</taxon>
        <taxon>Ecdysozoa</taxon>
        <taxon>Nematoda</taxon>
        <taxon>Chromadorea</taxon>
        <taxon>Rhabditida</taxon>
        <taxon>Rhabditina</taxon>
        <taxon>Rhabditomorpha</taxon>
        <taxon>Strongyloidea</taxon>
        <taxon>Strongylidae</taxon>
        <taxon>Strongylus</taxon>
    </lineage>
</organism>
<keyword evidence="3" id="KW-1185">Reference proteome</keyword>
<evidence type="ECO:0000256" key="1">
    <source>
        <dbReference type="SAM" id="MobiDB-lite"/>
    </source>
</evidence>
<sequence>STSIRRKPSINPSPTTTLRPQIQFSKTTRRPTTTRPITTPGPKLRPVYRKKDIDEESLAIPLKHEVVRQTATAKPVPVFRHGTVGQGNIVPSPPVPTPSLFQPIIVTATLRNPSALS</sequence>
<dbReference type="EMBL" id="UYYB01124146">
    <property type="protein sequence ID" value="VDM83597.1"/>
    <property type="molecule type" value="Genomic_DNA"/>
</dbReference>
<dbReference type="Proteomes" id="UP000270094">
    <property type="component" value="Unassembled WGS sequence"/>
</dbReference>
<feature type="compositionally biased region" description="Polar residues" evidence="1">
    <location>
        <begin position="10"/>
        <end position="26"/>
    </location>
</feature>
<dbReference type="OrthoDB" id="10256829at2759"/>
<feature type="non-terminal residue" evidence="2">
    <location>
        <position position="1"/>
    </location>
</feature>
<reference evidence="2 3" key="1">
    <citation type="submission" date="2018-11" db="EMBL/GenBank/DDBJ databases">
        <authorList>
            <consortium name="Pathogen Informatics"/>
        </authorList>
    </citation>
    <scope>NUCLEOTIDE SEQUENCE [LARGE SCALE GENOMIC DNA]</scope>
</reference>
<name>A0A3P7K5A0_STRVU</name>
<proteinExistence type="predicted"/>
<evidence type="ECO:0000313" key="3">
    <source>
        <dbReference type="Proteomes" id="UP000270094"/>
    </source>
</evidence>